<feature type="compositionally biased region" description="Basic and acidic residues" evidence="3">
    <location>
        <begin position="495"/>
        <end position="508"/>
    </location>
</feature>
<dbReference type="SUPFAM" id="SSF52540">
    <property type="entry name" value="P-loop containing nucleoside triphosphate hydrolases"/>
    <property type="match status" value="1"/>
</dbReference>
<dbReference type="NCBIfam" id="TIGR01007">
    <property type="entry name" value="eps_fam"/>
    <property type="match status" value="1"/>
</dbReference>
<accession>A0A1H9RLP3</accession>
<protein>
    <submittedName>
        <fullName evidence="6">Capsular exopolysaccharide family</fullName>
    </submittedName>
</protein>
<dbReference type="InterPro" id="IPR005702">
    <property type="entry name" value="Wzc-like_C"/>
</dbReference>
<keyword evidence="4" id="KW-0472">Membrane</keyword>
<dbReference type="InterPro" id="IPR002586">
    <property type="entry name" value="CobQ/CobB/MinD/ParA_Nub-bd_dom"/>
</dbReference>
<dbReference type="PANTHER" id="PTHR32309">
    <property type="entry name" value="TYROSINE-PROTEIN KINASE"/>
    <property type="match status" value="1"/>
</dbReference>
<evidence type="ECO:0000256" key="1">
    <source>
        <dbReference type="ARBA" id="ARBA00022741"/>
    </source>
</evidence>
<dbReference type="Proteomes" id="UP000199019">
    <property type="component" value="Unassembled WGS sequence"/>
</dbReference>
<evidence type="ECO:0000256" key="2">
    <source>
        <dbReference type="ARBA" id="ARBA00022840"/>
    </source>
</evidence>
<evidence type="ECO:0000313" key="6">
    <source>
        <dbReference type="EMBL" id="SER72859.1"/>
    </source>
</evidence>
<feature type="region of interest" description="Disordered" evidence="3">
    <location>
        <begin position="480"/>
        <end position="508"/>
    </location>
</feature>
<dbReference type="STRING" id="587636.SAMN05216199_1009"/>
<dbReference type="InterPro" id="IPR027417">
    <property type="entry name" value="P-loop_NTPase"/>
</dbReference>
<dbReference type="GO" id="GO:0005524">
    <property type="term" value="F:ATP binding"/>
    <property type="evidence" value="ECO:0007669"/>
    <property type="project" value="UniProtKB-KW"/>
</dbReference>
<evidence type="ECO:0000313" key="7">
    <source>
        <dbReference type="Proteomes" id="UP000199019"/>
    </source>
</evidence>
<feature type="transmembrane region" description="Helical" evidence="4">
    <location>
        <begin position="210"/>
        <end position="227"/>
    </location>
</feature>
<keyword evidence="7" id="KW-1185">Reference proteome</keyword>
<organism evidence="6 7">
    <name type="scientific">Pedococcus cremeus</name>
    <dbReference type="NCBI Taxonomy" id="587636"/>
    <lineage>
        <taxon>Bacteria</taxon>
        <taxon>Bacillati</taxon>
        <taxon>Actinomycetota</taxon>
        <taxon>Actinomycetes</taxon>
        <taxon>Micrococcales</taxon>
        <taxon>Intrasporangiaceae</taxon>
        <taxon>Pedococcus</taxon>
    </lineage>
</organism>
<keyword evidence="1" id="KW-0547">Nucleotide-binding</keyword>
<keyword evidence="4" id="KW-1133">Transmembrane helix</keyword>
<gene>
    <name evidence="6" type="ORF">SAMN05216199_1009</name>
</gene>
<feature type="domain" description="CobQ/CobB/MinD/ParA nucleotide binding" evidence="5">
    <location>
        <begin position="306"/>
        <end position="483"/>
    </location>
</feature>
<dbReference type="InterPro" id="IPR050445">
    <property type="entry name" value="Bact_polysacc_biosynth/exp"/>
</dbReference>
<dbReference type="OrthoDB" id="9812433at2"/>
<name>A0A1H9RLP3_9MICO</name>
<evidence type="ECO:0000256" key="3">
    <source>
        <dbReference type="SAM" id="MobiDB-lite"/>
    </source>
</evidence>
<sequence>MPQTNPKGVERPLASILLHFALLGGALRGEFIRVELTDYLRVARAYWRGIVAFVLLGVAVAAGVSLVTPKVYQADASGFVSAGTATNPGEASVGDSLAKSRATSYVDLAQSRATAQDVIKTLGLDAQPAGLIGRITVKQPLDTVLIKISARASTPKESQELADAWVAALARQVQAVENPTGKSEQALRIVPIESAALPSSPVSPNTKRNVALGFVLGLMLGLGYALLRSQLDRRVREPETVERDFGVTVAGAIPETSALVRKKGGLVPLVVTGPRKDKDPVHSAESFLKLRTNLQFMDIDNPPRIIVVTSPLPGDGKSTVAMNLAAALSMSDRRVILIDGDLRRPVIADSFGLIEGLGLTDVLIGSVQFDEVAQQVGGLPNLRVLAAGRVPPNPSEMLGSKAMRRLLERLGETCTVIIDAPPLLPVTDAAVLTASADGALVVVSAGQTLDTQLRDALANLAAVNGHTLGVVLNRVSPKSSSAGYYSGNYSTVQEQRPERSAASEPAGR</sequence>
<dbReference type="AlphaFoldDB" id="A0A1H9RLP3"/>
<dbReference type="EMBL" id="FOHB01000001">
    <property type="protein sequence ID" value="SER72859.1"/>
    <property type="molecule type" value="Genomic_DNA"/>
</dbReference>
<dbReference type="PANTHER" id="PTHR32309:SF31">
    <property type="entry name" value="CAPSULAR EXOPOLYSACCHARIDE FAMILY"/>
    <property type="match status" value="1"/>
</dbReference>
<dbReference type="Pfam" id="PF01656">
    <property type="entry name" value="CbiA"/>
    <property type="match status" value="1"/>
</dbReference>
<feature type="compositionally biased region" description="Low complexity" evidence="3">
    <location>
        <begin position="480"/>
        <end position="490"/>
    </location>
</feature>
<evidence type="ECO:0000259" key="5">
    <source>
        <dbReference type="Pfam" id="PF01656"/>
    </source>
</evidence>
<keyword evidence="2" id="KW-0067">ATP-binding</keyword>
<evidence type="ECO:0000256" key="4">
    <source>
        <dbReference type="SAM" id="Phobius"/>
    </source>
</evidence>
<feature type="transmembrane region" description="Helical" evidence="4">
    <location>
        <begin position="45"/>
        <end position="67"/>
    </location>
</feature>
<dbReference type="Gene3D" id="3.40.50.300">
    <property type="entry name" value="P-loop containing nucleotide triphosphate hydrolases"/>
    <property type="match status" value="1"/>
</dbReference>
<keyword evidence="4" id="KW-0812">Transmembrane</keyword>
<reference evidence="7" key="1">
    <citation type="submission" date="2016-10" db="EMBL/GenBank/DDBJ databases">
        <authorList>
            <person name="Varghese N."/>
            <person name="Submissions S."/>
        </authorList>
    </citation>
    <scope>NUCLEOTIDE SEQUENCE [LARGE SCALE GENOMIC DNA]</scope>
    <source>
        <strain evidence="7">CGMCC 1.6963</strain>
    </source>
</reference>
<dbReference type="CDD" id="cd05387">
    <property type="entry name" value="BY-kinase"/>
    <property type="match status" value="1"/>
</dbReference>
<proteinExistence type="predicted"/>